<gene>
    <name evidence="6" type="ORF">SAMN05518684_105298</name>
</gene>
<organism evidence="6 7">
    <name type="scientific">Salipaludibacillus aurantiacus</name>
    <dbReference type="NCBI Taxonomy" id="1601833"/>
    <lineage>
        <taxon>Bacteria</taxon>
        <taxon>Bacillati</taxon>
        <taxon>Bacillota</taxon>
        <taxon>Bacilli</taxon>
        <taxon>Bacillales</taxon>
        <taxon>Bacillaceae</taxon>
    </lineage>
</organism>
<accession>A0A1H9TFH4</accession>
<feature type="transmembrane region" description="Helical" evidence="5">
    <location>
        <begin position="175"/>
        <end position="194"/>
    </location>
</feature>
<sequence>MALLIIGGYILLTAVVYFVTRKMYKSLPSPFTTPVFLSTIIIIMVLVITGVPYSAYEPSKDVISYALGPATVALAVPVYKNRKIIMKQGKNLAFSLIAGSTAAVLISLALAELFNITQQTSTALSVKSATVPIAMEIAALKQGDMTLTAVFVMVTGLIGAMFGPRLLTLTKVSDPVSRGLAIGTIAHGIGTAHITSEGEIQGAVAGSAMAVAGVYLSFLFWLV</sequence>
<dbReference type="InterPro" id="IPR007300">
    <property type="entry name" value="CidB/LrgB"/>
</dbReference>
<dbReference type="PANTHER" id="PTHR30249">
    <property type="entry name" value="PUTATIVE SEROTONIN TRANSPORTER"/>
    <property type="match status" value="1"/>
</dbReference>
<feature type="transmembrane region" description="Helical" evidence="5">
    <location>
        <begin position="145"/>
        <end position="163"/>
    </location>
</feature>
<feature type="transmembrane region" description="Helical" evidence="5">
    <location>
        <begin position="200"/>
        <end position="222"/>
    </location>
</feature>
<evidence type="ECO:0000313" key="6">
    <source>
        <dbReference type="EMBL" id="SER95704.1"/>
    </source>
</evidence>
<dbReference type="GO" id="GO:0016787">
    <property type="term" value="F:hydrolase activity"/>
    <property type="evidence" value="ECO:0007669"/>
    <property type="project" value="UniProtKB-KW"/>
</dbReference>
<reference evidence="7" key="1">
    <citation type="submission" date="2016-10" db="EMBL/GenBank/DDBJ databases">
        <authorList>
            <person name="Varghese N."/>
            <person name="Submissions S."/>
        </authorList>
    </citation>
    <scope>NUCLEOTIDE SEQUENCE [LARGE SCALE GENOMIC DNA]</scope>
    <source>
        <strain evidence="7">S9</strain>
    </source>
</reference>
<feature type="transmembrane region" description="Helical" evidence="5">
    <location>
        <begin position="6"/>
        <end position="24"/>
    </location>
</feature>
<feature type="transmembrane region" description="Helical" evidence="5">
    <location>
        <begin position="91"/>
        <end position="111"/>
    </location>
</feature>
<dbReference type="AlphaFoldDB" id="A0A1H9TFH4"/>
<keyword evidence="6" id="KW-0378">Hydrolase</keyword>
<evidence type="ECO:0000256" key="3">
    <source>
        <dbReference type="ARBA" id="ARBA00022989"/>
    </source>
</evidence>
<keyword evidence="4 5" id="KW-0472">Membrane</keyword>
<evidence type="ECO:0000256" key="5">
    <source>
        <dbReference type="SAM" id="Phobius"/>
    </source>
</evidence>
<keyword evidence="3 5" id="KW-1133">Transmembrane helix</keyword>
<dbReference type="GO" id="GO:0016020">
    <property type="term" value="C:membrane"/>
    <property type="evidence" value="ECO:0007669"/>
    <property type="project" value="UniProtKB-SubCell"/>
</dbReference>
<dbReference type="Pfam" id="PF04172">
    <property type="entry name" value="LrgB"/>
    <property type="match status" value="1"/>
</dbReference>
<name>A0A1H9TFH4_9BACI</name>
<dbReference type="RefSeq" id="WP_093050246.1">
    <property type="nucleotide sequence ID" value="NZ_FOGT01000005.1"/>
</dbReference>
<keyword evidence="2 5" id="KW-0812">Transmembrane</keyword>
<feature type="transmembrane region" description="Helical" evidence="5">
    <location>
        <begin position="36"/>
        <end position="56"/>
    </location>
</feature>
<dbReference type="PANTHER" id="PTHR30249:SF0">
    <property type="entry name" value="PLASTIDAL GLYCOLATE_GLYCERATE TRANSLOCATOR 1, CHLOROPLASTIC"/>
    <property type="match status" value="1"/>
</dbReference>
<dbReference type="Proteomes" id="UP000198571">
    <property type="component" value="Unassembled WGS sequence"/>
</dbReference>
<dbReference type="OrthoDB" id="9811701at2"/>
<comment type="subcellular location">
    <subcellularLocation>
        <location evidence="1">Membrane</location>
        <topology evidence="1">Multi-pass membrane protein</topology>
    </subcellularLocation>
</comment>
<proteinExistence type="predicted"/>
<evidence type="ECO:0000256" key="1">
    <source>
        <dbReference type="ARBA" id="ARBA00004141"/>
    </source>
</evidence>
<feature type="transmembrane region" description="Helical" evidence="5">
    <location>
        <begin position="62"/>
        <end position="79"/>
    </location>
</feature>
<evidence type="ECO:0000256" key="2">
    <source>
        <dbReference type="ARBA" id="ARBA00022692"/>
    </source>
</evidence>
<evidence type="ECO:0000256" key="4">
    <source>
        <dbReference type="ARBA" id="ARBA00023136"/>
    </source>
</evidence>
<protein>
    <submittedName>
        <fullName evidence="6">Putative effector of murein hydrolase</fullName>
    </submittedName>
</protein>
<evidence type="ECO:0000313" key="7">
    <source>
        <dbReference type="Proteomes" id="UP000198571"/>
    </source>
</evidence>
<keyword evidence="7" id="KW-1185">Reference proteome</keyword>
<dbReference type="EMBL" id="FOGT01000005">
    <property type="protein sequence ID" value="SER95704.1"/>
    <property type="molecule type" value="Genomic_DNA"/>
</dbReference>